<evidence type="ECO:0008006" key="3">
    <source>
        <dbReference type="Google" id="ProtNLM"/>
    </source>
</evidence>
<evidence type="ECO:0000313" key="2">
    <source>
        <dbReference type="Proteomes" id="UP000184267"/>
    </source>
</evidence>
<name>A0A1M2W545_TRAPU</name>
<keyword evidence="2" id="KW-1185">Reference proteome</keyword>
<organism evidence="1 2">
    <name type="scientific">Trametes pubescens</name>
    <name type="common">White-rot fungus</name>
    <dbReference type="NCBI Taxonomy" id="154538"/>
    <lineage>
        <taxon>Eukaryota</taxon>
        <taxon>Fungi</taxon>
        <taxon>Dikarya</taxon>
        <taxon>Basidiomycota</taxon>
        <taxon>Agaricomycotina</taxon>
        <taxon>Agaricomycetes</taxon>
        <taxon>Polyporales</taxon>
        <taxon>Polyporaceae</taxon>
        <taxon>Trametes</taxon>
    </lineage>
</organism>
<evidence type="ECO:0000313" key="1">
    <source>
        <dbReference type="EMBL" id="OJT14913.1"/>
    </source>
</evidence>
<dbReference type="AlphaFoldDB" id="A0A1M2W545"/>
<accession>A0A1M2W545</accession>
<protein>
    <recommendedName>
        <fullName evidence="3">Peptidase A1 domain-containing protein</fullName>
    </recommendedName>
</protein>
<sequence length="201" mass="22575">MSIVKRIRSTKYEDIPNGTLYPTDPAEDSEVIVIIDTGCSASLVPEAVLKQARTSLFPCAENRQLQEAADNDYELYSNGGQACFIVPDEQYENLYIRYRFKGRSAGSTVEVYGPADPFLCARNPEAYDQKFREGLLFPDSKALNTVLGNRWVFGMNFLHSMFAALHIPEMPSGAKPYVRFAPQRQSKESVLEYTLPPFPAT</sequence>
<dbReference type="OMA" id="QISANKW"/>
<gene>
    <name evidence="1" type="ORF">TRAPUB_8536</name>
</gene>
<dbReference type="Proteomes" id="UP000184267">
    <property type="component" value="Unassembled WGS sequence"/>
</dbReference>
<dbReference type="OrthoDB" id="2758564at2759"/>
<comment type="caution">
    <text evidence="1">The sequence shown here is derived from an EMBL/GenBank/DDBJ whole genome shotgun (WGS) entry which is preliminary data.</text>
</comment>
<dbReference type="EMBL" id="MNAD01000219">
    <property type="protein sequence ID" value="OJT14913.1"/>
    <property type="molecule type" value="Genomic_DNA"/>
</dbReference>
<proteinExistence type="predicted"/>
<reference evidence="1 2" key="1">
    <citation type="submission" date="2016-10" db="EMBL/GenBank/DDBJ databases">
        <title>Genome sequence of the basidiomycete white-rot fungus Trametes pubescens.</title>
        <authorList>
            <person name="Makela M.R."/>
            <person name="Granchi Z."/>
            <person name="Peng M."/>
            <person name="De Vries R.P."/>
            <person name="Grigoriev I."/>
            <person name="Riley R."/>
            <person name="Hilden K."/>
        </authorList>
    </citation>
    <scope>NUCLEOTIDE SEQUENCE [LARGE SCALE GENOMIC DNA]</scope>
    <source>
        <strain evidence="1 2">FBCC735</strain>
    </source>
</reference>